<sequence>MPTTTASTPTSSSRRSDGEFDQEWEFGFNSDRGGASASDSNADSDAGYLSPVYGDRESCFSSDDDSDTAGVTSVFGLADVRRRNFPVRPRSFYQCVVLMVSDAASGVRLQPGSVVCDFEAALIDSVTDQFPHARVIGCLFHFKQATRRRMMKLRIRPQEISIAMEVGVLDMLTVIVPAHVDPHGINYVSELIMSRCRTEEIEYSAVGWDRFWKYFRRT</sequence>
<organism evidence="2 3">
    <name type="scientific">Phytophthora sojae (strain P6497)</name>
    <name type="common">Soybean stem and root rot agent</name>
    <name type="synonym">Phytophthora megasperma f. sp. glycines</name>
    <dbReference type="NCBI Taxonomy" id="1094619"/>
    <lineage>
        <taxon>Eukaryota</taxon>
        <taxon>Sar</taxon>
        <taxon>Stramenopiles</taxon>
        <taxon>Oomycota</taxon>
        <taxon>Peronosporomycetes</taxon>
        <taxon>Peronosporales</taxon>
        <taxon>Peronosporaceae</taxon>
        <taxon>Phytophthora</taxon>
    </lineage>
</organism>
<dbReference type="KEGG" id="psoj:PHYSODRAFT_321435"/>
<protein>
    <recommendedName>
        <fullName evidence="4">MULE transposase domain-containing protein</fullName>
    </recommendedName>
</protein>
<dbReference type="Proteomes" id="UP000002640">
    <property type="component" value="Unassembled WGS sequence"/>
</dbReference>
<reference evidence="2 3" key="1">
    <citation type="journal article" date="2006" name="Science">
        <title>Phytophthora genome sequences uncover evolutionary origins and mechanisms of pathogenesis.</title>
        <authorList>
            <person name="Tyler B.M."/>
            <person name="Tripathy S."/>
            <person name="Zhang X."/>
            <person name="Dehal P."/>
            <person name="Jiang R.H."/>
            <person name="Aerts A."/>
            <person name="Arredondo F.D."/>
            <person name="Baxter L."/>
            <person name="Bensasson D."/>
            <person name="Beynon J.L."/>
            <person name="Chapman J."/>
            <person name="Damasceno C.M."/>
            <person name="Dorrance A.E."/>
            <person name="Dou D."/>
            <person name="Dickerman A.W."/>
            <person name="Dubchak I.L."/>
            <person name="Garbelotto M."/>
            <person name="Gijzen M."/>
            <person name="Gordon S.G."/>
            <person name="Govers F."/>
            <person name="Grunwald N.J."/>
            <person name="Huang W."/>
            <person name="Ivors K.L."/>
            <person name="Jones R.W."/>
            <person name="Kamoun S."/>
            <person name="Krampis K."/>
            <person name="Lamour K.H."/>
            <person name="Lee M.K."/>
            <person name="McDonald W.H."/>
            <person name="Medina M."/>
            <person name="Meijer H.J."/>
            <person name="Nordberg E.K."/>
            <person name="Maclean D.J."/>
            <person name="Ospina-Giraldo M.D."/>
            <person name="Morris P.F."/>
            <person name="Phuntumart V."/>
            <person name="Putnam N.H."/>
            <person name="Rash S."/>
            <person name="Rose J.K."/>
            <person name="Sakihama Y."/>
            <person name="Salamov A.A."/>
            <person name="Savidor A."/>
            <person name="Scheuring C.F."/>
            <person name="Smith B.M."/>
            <person name="Sobral B.W."/>
            <person name="Terry A."/>
            <person name="Torto-Alalibo T.A."/>
            <person name="Win J."/>
            <person name="Xu Z."/>
            <person name="Zhang H."/>
            <person name="Grigoriev I.V."/>
            <person name="Rokhsar D.S."/>
            <person name="Boore J.L."/>
        </authorList>
    </citation>
    <scope>NUCLEOTIDE SEQUENCE [LARGE SCALE GENOMIC DNA]</scope>
    <source>
        <strain evidence="2 3">P6497</strain>
    </source>
</reference>
<proteinExistence type="predicted"/>
<dbReference type="InParanoid" id="G4YFU7"/>
<dbReference type="AlphaFoldDB" id="G4YFU7"/>
<evidence type="ECO:0008006" key="4">
    <source>
        <dbReference type="Google" id="ProtNLM"/>
    </source>
</evidence>
<evidence type="ECO:0000256" key="1">
    <source>
        <dbReference type="SAM" id="MobiDB-lite"/>
    </source>
</evidence>
<dbReference type="GeneID" id="20644655"/>
<dbReference type="EMBL" id="JH159151">
    <property type="protein sequence ID" value="EGZ27674.1"/>
    <property type="molecule type" value="Genomic_DNA"/>
</dbReference>
<name>G4YFU7_PHYSP</name>
<keyword evidence="3" id="KW-1185">Reference proteome</keyword>
<evidence type="ECO:0000313" key="2">
    <source>
        <dbReference type="EMBL" id="EGZ27674.1"/>
    </source>
</evidence>
<feature type="compositionally biased region" description="Low complexity" evidence="1">
    <location>
        <begin position="29"/>
        <end position="47"/>
    </location>
</feature>
<dbReference type="RefSeq" id="XP_009514949.1">
    <property type="nucleotide sequence ID" value="XM_009516654.1"/>
</dbReference>
<feature type="compositionally biased region" description="Low complexity" evidence="1">
    <location>
        <begin position="1"/>
        <end position="13"/>
    </location>
</feature>
<accession>G4YFU7</accession>
<evidence type="ECO:0000313" key="3">
    <source>
        <dbReference type="Proteomes" id="UP000002640"/>
    </source>
</evidence>
<feature type="region of interest" description="Disordered" evidence="1">
    <location>
        <begin position="1"/>
        <end position="47"/>
    </location>
</feature>
<gene>
    <name evidence="2" type="ORF">PHYSODRAFT_321435</name>
</gene>